<evidence type="ECO:0000313" key="2">
    <source>
        <dbReference type="Proteomes" id="UP000019246"/>
    </source>
</evidence>
<name>W7AMY0_9LIST</name>
<protein>
    <submittedName>
        <fullName evidence="1">Uncharacterized protein</fullName>
    </submittedName>
</protein>
<keyword evidence="2" id="KW-1185">Reference proteome</keyword>
<dbReference type="EMBL" id="AOCG01000022">
    <property type="protein sequence ID" value="EUJ16604.1"/>
    <property type="molecule type" value="Genomic_DNA"/>
</dbReference>
<organism evidence="1 2">
    <name type="scientific">Listeria aquatica FSL S10-1188</name>
    <dbReference type="NCBI Taxonomy" id="1265818"/>
    <lineage>
        <taxon>Bacteria</taxon>
        <taxon>Bacillati</taxon>
        <taxon>Bacillota</taxon>
        <taxon>Bacilli</taxon>
        <taxon>Bacillales</taxon>
        <taxon>Listeriaceae</taxon>
        <taxon>Listeria</taxon>
    </lineage>
</organism>
<dbReference type="RefSeq" id="WP_052008627.1">
    <property type="nucleotide sequence ID" value="NZ_AOCG01000022.1"/>
</dbReference>
<reference evidence="1 2" key="1">
    <citation type="journal article" date="2014" name="Int. J. Syst. Evol. Microbiol.">
        <title>Listeria floridensis sp. nov., Listeria aquatica sp. nov., Listeria cornellensis sp. nov., Listeria riparia sp. nov. and Listeria grandensis sp. nov., from agricultural and natural environments.</title>
        <authorList>
            <person name="den Bakker H.C."/>
            <person name="Warchocki S."/>
            <person name="Wright E.M."/>
            <person name="Allred A.F."/>
            <person name="Ahlstrom C."/>
            <person name="Manuel C.S."/>
            <person name="Stasiewicz M.J."/>
            <person name="Burrell A."/>
            <person name="Roof S."/>
            <person name="Strawn L."/>
            <person name="Fortes E.D."/>
            <person name="Nightingale K.K."/>
            <person name="Kephart D."/>
            <person name="Wiedmann M."/>
        </authorList>
    </citation>
    <scope>NUCLEOTIDE SEQUENCE [LARGE SCALE GENOMIC DNA]</scope>
    <source>
        <strain evidence="1 2">FSL S10-1188</strain>
    </source>
</reference>
<evidence type="ECO:0000313" key="1">
    <source>
        <dbReference type="EMBL" id="EUJ16604.1"/>
    </source>
</evidence>
<gene>
    <name evidence="1" type="ORF">MAQA_15746</name>
</gene>
<proteinExistence type="predicted"/>
<comment type="caution">
    <text evidence="1">The sequence shown here is derived from an EMBL/GenBank/DDBJ whole genome shotgun (WGS) entry which is preliminary data.</text>
</comment>
<sequence length="116" mass="12679">MKKPILKTSGAVLIGVATISQLISVNNVLAEPIKNLPKVEVPTDTSVASSKYSVIAKFNKEKNKKFKRLGMDGLLRMKIMVGSFSLIQLLIQQMRKKGKSVLCIPTLVLTTVVPLT</sequence>
<dbReference type="Proteomes" id="UP000019246">
    <property type="component" value="Unassembled WGS sequence"/>
</dbReference>
<dbReference type="STRING" id="1265818.MAQA_15746"/>
<accession>W7AMY0</accession>
<dbReference type="AlphaFoldDB" id="W7AMY0"/>